<evidence type="ECO:0000256" key="1">
    <source>
        <dbReference type="SAM" id="MobiDB-lite"/>
    </source>
</evidence>
<comment type="caution">
    <text evidence="2">The sequence shown here is derived from an EMBL/GenBank/DDBJ whole genome shotgun (WGS) entry which is preliminary data.</text>
</comment>
<dbReference type="Proteomes" id="UP000299102">
    <property type="component" value="Unassembled WGS sequence"/>
</dbReference>
<evidence type="ECO:0000313" key="3">
    <source>
        <dbReference type="Proteomes" id="UP000299102"/>
    </source>
</evidence>
<feature type="compositionally biased region" description="Polar residues" evidence="1">
    <location>
        <begin position="41"/>
        <end position="53"/>
    </location>
</feature>
<sequence length="66" mass="7305">MRERHEPPTGEAANELQTAPQTQARAVHPRPYETELYFTKQCPNSGAETSTGATAPRLRVHEPSFG</sequence>
<organism evidence="2 3">
    <name type="scientific">Eumeta variegata</name>
    <name type="common">Bagworm moth</name>
    <name type="synonym">Eumeta japonica</name>
    <dbReference type="NCBI Taxonomy" id="151549"/>
    <lineage>
        <taxon>Eukaryota</taxon>
        <taxon>Metazoa</taxon>
        <taxon>Ecdysozoa</taxon>
        <taxon>Arthropoda</taxon>
        <taxon>Hexapoda</taxon>
        <taxon>Insecta</taxon>
        <taxon>Pterygota</taxon>
        <taxon>Neoptera</taxon>
        <taxon>Endopterygota</taxon>
        <taxon>Lepidoptera</taxon>
        <taxon>Glossata</taxon>
        <taxon>Ditrysia</taxon>
        <taxon>Tineoidea</taxon>
        <taxon>Psychidae</taxon>
        <taxon>Oiketicinae</taxon>
        <taxon>Eumeta</taxon>
    </lineage>
</organism>
<evidence type="ECO:0000313" key="2">
    <source>
        <dbReference type="EMBL" id="GBP64609.1"/>
    </source>
</evidence>
<dbReference type="AlphaFoldDB" id="A0A4C1XR16"/>
<dbReference type="EMBL" id="BGZK01000903">
    <property type="protein sequence ID" value="GBP64609.1"/>
    <property type="molecule type" value="Genomic_DNA"/>
</dbReference>
<reference evidence="2 3" key="1">
    <citation type="journal article" date="2019" name="Commun. Biol.">
        <title>The bagworm genome reveals a unique fibroin gene that provides high tensile strength.</title>
        <authorList>
            <person name="Kono N."/>
            <person name="Nakamura H."/>
            <person name="Ohtoshi R."/>
            <person name="Tomita M."/>
            <person name="Numata K."/>
            <person name="Arakawa K."/>
        </authorList>
    </citation>
    <scope>NUCLEOTIDE SEQUENCE [LARGE SCALE GENOMIC DNA]</scope>
</reference>
<protein>
    <submittedName>
        <fullName evidence="2">Uncharacterized protein</fullName>
    </submittedName>
</protein>
<name>A0A4C1XR16_EUMVA</name>
<feature type="compositionally biased region" description="Polar residues" evidence="1">
    <location>
        <begin position="15"/>
        <end position="24"/>
    </location>
</feature>
<keyword evidence="3" id="KW-1185">Reference proteome</keyword>
<feature type="region of interest" description="Disordered" evidence="1">
    <location>
        <begin position="1"/>
        <end position="66"/>
    </location>
</feature>
<proteinExistence type="predicted"/>
<accession>A0A4C1XR16</accession>
<gene>
    <name evidence="2" type="ORF">EVAR_46536_1</name>
</gene>